<dbReference type="Proteomes" id="UP000053791">
    <property type="component" value="Unassembled WGS sequence"/>
</dbReference>
<dbReference type="STRING" id="1685379.AVO45_18010"/>
<accession>A0A0X3UBD6</accession>
<dbReference type="InterPro" id="IPR007739">
    <property type="entry name" value="RgpF"/>
</dbReference>
<protein>
    <submittedName>
        <fullName evidence="1">Uncharacterized protein</fullName>
    </submittedName>
</protein>
<dbReference type="AlphaFoldDB" id="A0A0X3UBD6"/>
<dbReference type="EMBL" id="LQBQ01000004">
    <property type="protein sequence ID" value="KUJ85144.1"/>
    <property type="molecule type" value="Genomic_DNA"/>
</dbReference>
<dbReference type="OrthoDB" id="8849801at2"/>
<comment type="caution">
    <text evidence="1">The sequence shown here is derived from an EMBL/GenBank/DDBJ whole genome shotgun (WGS) entry which is preliminary data.</text>
</comment>
<proteinExistence type="predicted"/>
<reference evidence="1 2" key="1">
    <citation type="submission" date="2015-12" db="EMBL/GenBank/DDBJ databases">
        <authorList>
            <person name="Shamseldin A."/>
            <person name="Moawad H."/>
            <person name="Abd El-Rahim W.M."/>
            <person name="Sadowsky M.J."/>
        </authorList>
    </citation>
    <scope>NUCLEOTIDE SEQUENCE [LARGE SCALE GENOMIC DNA]</scope>
    <source>
        <strain evidence="1 2">ZGT118</strain>
    </source>
</reference>
<keyword evidence="2" id="KW-1185">Reference proteome</keyword>
<evidence type="ECO:0000313" key="1">
    <source>
        <dbReference type="EMBL" id="KUJ85144.1"/>
    </source>
</evidence>
<name>A0A0X3UBD6_9RHOB</name>
<dbReference type="RefSeq" id="WP_068345052.1">
    <property type="nucleotide sequence ID" value="NZ_LQBQ01000004.1"/>
</dbReference>
<organism evidence="1 2">
    <name type="scientific">Ruegeria marisrubri</name>
    <dbReference type="NCBI Taxonomy" id="1685379"/>
    <lineage>
        <taxon>Bacteria</taxon>
        <taxon>Pseudomonadati</taxon>
        <taxon>Pseudomonadota</taxon>
        <taxon>Alphaproteobacteria</taxon>
        <taxon>Rhodobacterales</taxon>
        <taxon>Roseobacteraceae</taxon>
        <taxon>Ruegeria</taxon>
    </lineage>
</organism>
<gene>
    <name evidence="1" type="ORF">AVO45_18010</name>
</gene>
<dbReference type="Pfam" id="PF05045">
    <property type="entry name" value="RgpF"/>
    <property type="match status" value="1"/>
</dbReference>
<sequence>MAERAAVVIERPNQGYDFGAYREGFLFLEGRLDSLSRLSFFNDSVWFPVPGSVDWLKAVETLGTQVTGAASNFGGSRKVPEVPASEPWSYGADGVNYHFPSYAISFSSDVIGKRAFRKFWASYPMVNNKELTVLRGEIGLTQMALAQRWSASSTYPVERMDTLLEPLSTSRLREISRNLIVLGNPRFLALKNRVLQEDLDRDALMSFLLAATRCLGVSYALIDFNLREMKFPFLKKSPVWHQKQASDITMRLVRDIDRDGILLEEAEYLQRSLLAEP</sequence>
<evidence type="ECO:0000313" key="2">
    <source>
        <dbReference type="Proteomes" id="UP000053791"/>
    </source>
</evidence>